<dbReference type="EMBL" id="BMZB01000001">
    <property type="protein sequence ID" value="GGZ30032.1"/>
    <property type="molecule type" value="Genomic_DNA"/>
</dbReference>
<organism evidence="1 2">
    <name type="scientific">Asticcacaulis endophyticus</name>
    <dbReference type="NCBI Taxonomy" id="1395890"/>
    <lineage>
        <taxon>Bacteria</taxon>
        <taxon>Pseudomonadati</taxon>
        <taxon>Pseudomonadota</taxon>
        <taxon>Alphaproteobacteria</taxon>
        <taxon>Caulobacterales</taxon>
        <taxon>Caulobacteraceae</taxon>
        <taxon>Asticcacaulis</taxon>
    </lineage>
</organism>
<reference evidence="1" key="2">
    <citation type="submission" date="2020-09" db="EMBL/GenBank/DDBJ databases">
        <authorList>
            <person name="Sun Q."/>
            <person name="Kim S."/>
        </authorList>
    </citation>
    <scope>NUCLEOTIDE SEQUENCE</scope>
    <source>
        <strain evidence="1">KCTC 32296</strain>
    </source>
</reference>
<dbReference type="InterPro" id="IPR010775">
    <property type="entry name" value="DUF1365"/>
</dbReference>
<evidence type="ECO:0000313" key="2">
    <source>
        <dbReference type="Proteomes" id="UP000662572"/>
    </source>
</evidence>
<gene>
    <name evidence="1" type="ORF">GCM10011273_15240</name>
</gene>
<reference evidence="1" key="1">
    <citation type="journal article" date="2014" name="Int. J. Syst. Evol. Microbiol.">
        <title>Complete genome sequence of Corynebacterium casei LMG S-19264T (=DSM 44701T), isolated from a smear-ripened cheese.</title>
        <authorList>
            <consortium name="US DOE Joint Genome Institute (JGI-PGF)"/>
            <person name="Walter F."/>
            <person name="Albersmeier A."/>
            <person name="Kalinowski J."/>
            <person name="Ruckert C."/>
        </authorList>
    </citation>
    <scope>NUCLEOTIDE SEQUENCE</scope>
    <source>
        <strain evidence="1">KCTC 32296</strain>
    </source>
</reference>
<dbReference type="PANTHER" id="PTHR33973:SF4">
    <property type="entry name" value="OS07G0153300 PROTEIN"/>
    <property type="match status" value="1"/>
</dbReference>
<evidence type="ECO:0000313" key="1">
    <source>
        <dbReference type="EMBL" id="GGZ30032.1"/>
    </source>
</evidence>
<sequence length="273" mass="31159">MNAPFPAPAEHKINRPDALAAGLYAGDVLHVRYAPKSHRLSYKVFQVLLDLDHLDADLKPLKWLSLNRFGWLSFHEADHGPDQADTARPLKDRVVRHLKSRDMYVDGDRLFLLTMPRVLGYVFNPISLYFVQAPDGQIRSVVYEVNNTFGDRHSYVLPVETDARHIHQHSPKRLHVSPFMDMDMSYDFDLTAPRETFALKIMLRQKGENMLLAAFTARREALSDKALMQQFWGLPLMTLGVMAGIHWEALKIWLKGITYRPKPPTAKSSASVG</sequence>
<keyword evidence="2" id="KW-1185">Reference proteome</keyword>
<dbReference type="Pfam" id="PF07103">
    <property type="entry name" value="DUF1365"/>
    <property type="match status" value="1"/>
</dbReference>
<protein>
    <submittedName>
        <fullName evidence="1">DUF1365 domain-containing protein</fullName>
    </submittedName>
</protein>
<proteinExistence type="predicted"/>
<accession>A0A918URW9</accession>
<dbReference type="PANTHER" id="PTHR33973">
    <property type="entry name" value="OS07G0153300 PROTEIN"/>
    <property type="match status" value="1"/>
</dbReference>
<dbReference type="Proteomes" id="UP000662572">
    <property type="component" value="Unassembled WGS sequence"/>
</dbReference>
<comment type="caution">
    <text evidence="1">The sequence shown here is derived from an EMBL/GenBank/DDBJ whole genome shotgun (WGS) entry which is preliminary data.</text>
</comment>
<name>A0A918URW9_9CAUL</name>
<dbReference type="AlphaFoldDB" id="A0A918URW9"/>
<dbReference type="RefSeq" id="WP_189485768.1">
    <property type="nucleotide sequence ID" value="NZ_BMZB01000001.1"/>
</dbReference>